<gene>
    <name evidence="3" type="ORF">ACFSJC_18800</name>
</gene>
<proteinExistence type="predicted"/>
<dbReference type="Gene3D" id="1.20.58.290">
    <property type="entry name" value="Hypothetical membrane protein ta0354_69_121"/>
    <property type="match status" value="1"/>
</dbReference>
<sequence length="189" mass="21860">MIQEVIVTTIDPLGEPHIAPMGIRRREDFLVISPFRPSRTLENLLQTRHATVNYTDDVRVFAGCLTGRRDWPLMDSTRIDTPRLRDALAHTELELLDLEEDEIRPRLLCRVLHEETHRPFQGFNRAQSAVLELAILVSRLERLPFQKVVEEMAYLLTAVEKTAGPREQEAWNWLMDHVTQRKALMEAGA</sequence>
<keyword evidence="4" id="KW-1185">Reference proteome</keyword>
<feature type="domain" description="DUF447" evidence="1">
    <location>
        <begin position="4"/>
        <end position="117"/>
    </location>
</feature>
<dbReference type="InterPro" id="IPR007386">
    <property type="entry name" value="DUF447_N"/>
</dbReference>
<dbReference type="Pfam" id="PF20766">
    <property type="entry name" value="DUF447_C"/>
    <property type="match status" value="1"/>
</dbReference>
<dbReference type="InterPro" id="IPR012349">
    <property type="entry name" value="Split_barrel_FMN-bd"/>
</dbReference>
<dbReference type="RefSeq" id="WP_386028736.1">
    <property type="nucleotide sequence ID" value="NZ_JBHUHX010000059.1"/>
</dbReference>
<name>A0ABW4YDY6_9GAMM</name>
<evidence type="ECO:0000259" key="1">
    <source>
        <dbReference type="Pfam" id="PF04289"/>
    </source>
</evidence>
<feature type="domain" description="DUF447" evidence="2">
    <location>
        <begin position="124"/>
        <end position="175"/>
    </location>
</feature>
<comment type="caution">
    <text evidence="3">The sequence shown here is derived from an EMBL/GenBank/DDBJ whole genome shotgun (WGS) entry which is preliminary data.</text>
</comment>
<evidence type="ECO:0000313" key="4">
    <source>
        <dbReference type="Proteomes" id="UP001597337"/>
    </source>
</evidence>
<reference evidence="4" key="1">
    <citation type="journal article" date="2019" name="Int. J. Syst. Evol. Microbiol.">
        <title>The Global Catalogue of Microorganisms (GCM) 10K type strain sequencing project: providing services to taxonomists for standard genome sequencing and annotation.</title>
        <authorList>
            <consortium name="The Broad Institute Genomics Platform"/>
            <consortium name="The Broad Institute Genome Sequencing Center for Infectious Disease"/>
            <person name="Wu L."/>
            <person name="Ma J."/>
        </authorList>
    </citation>
    <scope>NUCLEOTIDE SEQUENCE [LARGE SCALE GENOMIC DNA]</scope>
    <source>
        <strain evidence="4">KACC 12597</strain>
    </source>
</reference>
<dbReference type="Pfam" id="PF04289">
    <property type="entry name" value="DUF447_N"/>
    <property type="match status" value="1"/>
</dbReference>
<dbReference type="EMBL" id="JBHUHX010000059">
    <property type="protein sequence ID" value="MFD2113902.1"/>
    <property type="molecule type" value="Genomic_DNA"/>
</dbReference>
<evidence type="ECO:0000313" key="3">
    <source>
        <dbReference type="EMBL" id="MFD2113902.1"/>
    </source>
</evidence>
<dbReference type="InterPro" id="IPR049288">
    <property type="entry name" value="DUF447_C"/>
</dbReference>
<evidence type="ECO:0000259" key="2">
    <source>
        <dbReference type="Pfam" id="PF20766"/>
    </source>
</evidence>
<organism evidence="3 4">
    <name type="scientific">Thiorhodococcus fuscus</name>
    <dbReference type="NCBI Taxonomy" id="527200"/>
    <lineage>
        <taxon>Bacteria</taxon>
        <taxon>Pseudomonadati</taxon>
        <taxon>Pseudomonadota</taxon>
        <taxon>Gammaproteobacteria</taxon>
        <taxon>Chromatiales</taxon>
        <taxon>Chromatiaceae</taxon>
        <taxon>Thiorhodococcus</taxon>
    </lineage>
</organism>
<dbReference type="SUPFAM" id="SSF50475">
    <property type="entry name" value="FMN-binding split barrel"/>
    <property type="match status" value="1"/>
</dbReference>
<dbReference type="Gene3D" id="2.30.110.10">
    <property type="entry name" value="Electron Transport, Fmn-binding Protein, Chain A"/>
    <property type="match status" value="1"/>
</dbReference>
<protein>
    <submittedName>
        <fullName evidence="3">DUF447 domain-containing protein</fullName>
    </submittedName>
</protein>
<accession>A0ABW4YDY6</accession>
<dbReference type="Proteomes" id="UP001597337">
    <property type="component" value="Unassembled WGS sequence"/>
</dbReference>